<dbReference type="GO" id="GO:0016020">
    <property type="term" value="C:membrane"/>
    <property type="evidence" value="ECO:0007669"/>
    <property type="project" value="UniProtKB-SubCell"/>
</dbReference>
<dbReference type="Gramene" id="Pp3c11_22530V3.1">
    <property type="protein sequence ID" value="Pp3c11_22530V3.1"/>
    <property type="gene ID" value="Pp3c11_22530"/>
</dbReference>
<evidence type="ECO:0000313" key="8">
    <source>
        <dbReference type="EMBL" id="PNR45630.1"/>
    </source>
</evidence>
<dbReference type="AlphaFoldDB" id="A0A2K1JVS6"/>
<evidence type="ECO:0000313" key="9">
    <source>
        <dbReference type="EnsemblPlants" id="Pp3c11_22530V3.1"/>
    </source>
</evidence>
<feature type="domain" description="SUN" evidence="7">
    <location>
        <begin position="309"/>
        <end position="485"/>
    </location>
</feature>
<feature type="compositionally biased region" description="Low complexity" evidence="5">
    <location>
        <begin position="1"/>
        <end position="20"/>
    </location>
</feature>
<protein>
    <recommendedName>
        <fullName evidence="7">SUN domain-containing protein</fullName>
    </recommendedName>
</protein>
<dbReference type="Gramene" id="Pp3c11_22530V3.3">
    <property type="protein sequence ID" value="Pp3c11_22530V3.3"/>
    <property type="gene ID" value="Pp3c11_22530"/>
</dbReference>
<accession>A0A2K1JVS6</accession>
<sequence length="489" mass="53557">MSAATAPSTATGTALTGGVAPERVIAKPRRRTTLSKGTPEGAEAPLLATANATAGTRARRGREQKTALEEYAFSRDQTIAEEDGPAAVHHEYVTPAATPTKKMSSHTADVAAGKASPPKHRTTRMAHSKVTEEKNTIWDAMGHLISLPFLFILIIFGLWGTYSHFTSKPAVLQRDVSSIEVEKLEDFVTKTTKWMQVQLEVLDMKIEKETNEVRNEFAQKLDTQVAEVASGVRGLRAQVDQLYESGVPLNRHEVMELVKNVVEQRASESTSKSFSLEDVRSVARKIVMSELEKHAADGIGRTDYALASGGGRVVDHSEGVFLGRGQQWSSLMFGHIVPGGTRKHPLAQKVLQPSFGQPGECLPLRGSNVFLEISLRTAIRPDAVTLEHVAKSVAYDLSSAPKEFQLYGWREMRPTDGIAQPSPEHKLLGQFIYNSDGPSNVQTFQLSKDDVGDEPINMVRLQVLSNHGSPLHTCIYRIRVHGVDPQATL</sequence>
<dbReference type="PANTHER" id="PTHR12911">
    <property type="entry name" value="SAD1/UNC-84-LIKE PROTEIN-RELATED"/>
    <property type="match status" value="1"/>
</dbReference>
<proteinExistence type="predicted"/>
<dbReference type="EnsemblPlants" id="Pp3c11_22530V3.1">
    <property type="protein sequence ID" value="Pp3c11_22530V3.1"/>
    <property type="gene ID" value="Pp3c11_22530"/>
</dbReference>
<dbReference type="Proteomes" id="UP000006727">
    <property type="component" value="Chromosome 11"/>
</dbReference>
<evidence type="ECO:0000256" key="5">
    <source>
        <dbReference type="SAM" id="MobiDB-lite"/>
    </source>
</evidence>
<evidence type="ECO:0000256" key="3">
    <source>
        <dbReference type="ARBA" id="ARBA00022989"/>
    </source>
</evidence>
<reference evidence="8 10" key="2">
    <citation type="journal article" date="2018" name="Plant J.">
        <title>The Physcomitrella patens chromosome-scale assembly reveals moss genome structure and evolution.</title>
        <authorList>
            <person name="Lang D."/>
            <person name="Ullrich K.K."/>
            <person name="Murat F."/>
            <person name="Fuchs J."/>
            <person name="Jenkins J."/>
            <person name="Haas F.B."/>
            <person name="Piednoel M."/>
            <person name="Gundlach H."/>
            <person name="Van Bel M."/>
            <person name="Meyberg R."/>
            <person name="Vives C."/>
            <person name="Morata J."/>
            <person name="Symeonidi A."/>
            <person name="Hiss M."/>
            <person name="Muchero W."/>
            <person name="Kamisugi Y."/>
            <person name="Saleh O."/>
            <person name="Blanc G."/>
            <person name="Decker E.L."/>
            <person name="van Gessel N."/>
            <person name="Grimwood J."/>
            <person name="Hayes R.D."/>
            <person name="Graham S.W."/>
            <person name="Gunter L.E."/>
            <person name="McDaniel S.F."/>
            <person name="Hoernstein S.N.W."/>
            <person name="Larsson A."/>
            <person name="Li F.W."/>
            <person name="Perroud P.F."/>
            <person name="Phillips J."/>
            <person name="Ranjan P."/>
            <person name="Rokshar D.S."/>
            <person name="Rothfels C.J."/>
            <person name="Schneider L."/>
            <person name="Shu S."/>
            <person name="Stevenson D.W."/>
            <person name="Thummler F."/>
            <person name="Tillich M."/>
            <person name="Villarreal Aguilar J.C."/>
            <person name="Widiez T."/>
            <person name="Wong G.K."/>
            <person name="Wymore A."/>
            <person name="Zhang Y."/>
            <person name="Zimmer A.D."/>
            <person name="Quatrano R.S."/>
            <person name="Mayer K.F.X."/>
            <person name="Goodstein D."/>
            <person name="Casacuberta J.M."/>
            <person name="Vandepoele K."/>
            <person name="Reski R."/>
            <person name="Cuming A.C."/>
            <person name="Tuskan G.A."/>
            <person name="Maumus F."/>
            <person name="Salse J."/>
            <person name="Schmutz J."/>
            <person name="Rensing S.A."/>
        </authorList>
    </citation>
    <scope>NUCLEOTIDE SEQUENCE [LARGE SCALE GENOMIC DNA]</scope>
    <source>
        <strain evidence="9 10">cv. Gransden 2004</strain>
    </source>
</reference>
<evidence type="ECO:0000256" key="4">
    <source>
        <dbReference type="ARBA" id="ARBA00023136"/>
    </source>
</evidence>
<dbReference type="GeneID" id="112288892"/>
<dbReference type="GO" id="GO:0043495">
    <property type="term" value="F:protein-membrane adaptor activity"/>
    <property type="evidence" value="ECO:0000318"/>
    <property type="project" value="GO_Central"/>
</dbReference>
<name>A0A2K1JVS6_PHYPA</name>
<keyword evidence="3 6" id="KW-1133">Transmembrane helix</keyword>
<dbReference type="PROSITE" id="PS51469">
    <property type="entry name" value="SUN"/>
    <property type="match status" value="1"/>
</dbReference>
<evidence type="ECO:0000256" key="2">
    <source>
        <dbReference type="ARBA" id="ARBA00022692"/>
    </source>
</evidence>
<feature type="transmembrane region" description="Helical" evidence="6">
    <location>
        <begin position="144"/>
        <end position="162"/>
    </location>
</feature>
<evidence type="ECO:0000256" key="6">
    <source>
        <dbReference type="SAM" id="Phobius"/>
    </source>
</evidence>
<keyword evidence="2 6" id="KW-0812">Transmembrane</keyword>
<dbReference type="InterPro" id="IPR012919">
    <property type="entry name" value="SUN_dom"/>
</dbReference>
<organism evidence="8">
    <name type="scientific">Physcomitrium patens</name>
    <name type="common">Spreading-leaved earth moss</name>
    <name type="synonym">Physcomitrella patens</name>
    <dbReference type="NCBI Taxonomy" id="3218"/>
    <lineage>
        <taxon>Eukaryota</taxon>
        <taxon>Viridiplantae</taxon>
        <taxon>Streptophyta</taxon>
        <taxon>Embryophyta</taxon>
        <taxon>Bryophyta</taxon>
        <taxon>Bryophytina</taxon>
        <taxon>Bryopsida</taxon>
        <taxon>Funariidae</taxon>
        <taxon>Funariales</taxon>
        <taxon>Funariaceae</taxon>
        <taxon>Physcomitrium</taxon>
    </lineage>
</organism>
<dbReference type="STRING" id="3218.A0A2K1JVS6"/>
<keyword evidence="10" id="KW-1185">Reference proteome</keyword>
<dbReference type="InterPro" id="IPR045119">
    <property type="entry name" value="SUN1-5"/>
</dbReference>
<dbReference type="EnsemblPlants" id="Pp3c11_22530V3.3">
    <property type="protein sequence ID" value="Pp3c11_22530V3.3"/>
    <property type="gene ID" value="Pp3c11_22530"/>
</dbReference>
<dbReference type="PaxDb" id="3218-PP1S31_189V6.1"/>
<dbReference type="OrthoDB" id="342281at2759"/>
<evidence type="ECO:0000259" key="7">
    <source>
        <dbReference type="PROSITE" id="PS51469"/>
    </source>
</evidence>
<feature type="compositionally biased region" description="Low complexity" evidence="5">
    <location>
        <begin position="41"/>
        <end position="56"/>
    </location>
</feature>
<dbReference type="RefSeq" id="XP_024389369.1">
    <property type="nucleotide sequence ID" value="XM_024533601.2"/>
</dbReference>
<keyword evidence="4 6" id="KW-0472">Membrane</keyword>
<evidence type="ECO:0000256" key="1">
    <source>
        <dbReference type="ARBA" id="ARBA00004370"/>
    </source>
</evidence>
<feature type="region of interest" description="Disordered" evidence="5">
    <location>
        <begin position="1"/>
        <end position="64"/>
    </location>
</feature>
<dbReference type="EMBL" id="ABEU02000011">
    <property type="protein sequence ID" value="PNR45630.1"/>
    <property type="molecule type" value="Genomic_DNA"/>
</dbReference>
<evidence type="ECO:0000313" key="10">
    <source>
        <dbReference type="Proteomes" id="UP000006727"/>
    </source>
</evidence>
<reference evidence="9" key="3">
    <citation type="submission" date="2020-12" db="UniProtKB">
        <authorList>
            <consortium name="EnsemblPlants"/>
        </authorList>
    </citation>
    <scope>IDENTIFICATION</scope>
</reference>
<dbReference type="PANTHER" id="PTHR12911:SF8">
    <property type="entry name" value="KLAROID PROTEIN-RELATED"/>
    <property type="match status" value="1"/>
</dbReference>
<dbReference type="OMA" id="VNAKPWV"/>
<dbReference type="Gene3D" id="2.60.120.260">
    <property type="entry name" value="Galactose-binding domain-like"/>
    <property type="match status" value="1"/>
</dbReference>
<dbReference type="Pfam" id="PF07738">
    <property type="entry name" value="Sad1_UNC"/>
    <property type="match status" value="1"/>
</dbReference>
<dbReference type="GO" id="GO:0005635">
    <property type="term" value="C:nuclear envelope"/>
    <property type="evidence" value="ECO:0000318"/>
    <property type="project" value="GO_Central"/>
</dbReference>
<comment type="subcellular location">
    <subcellularLocation>
        <location evidence="1">Membrane</location>
    </subcellularLocation>
</comment>
<reference evidence="8 10" key="1">
    <citation type="journal article" date="2008" name="Science">
        <title>The Physcomitrella genome reveals evolutionary insights into the conquest of land by plants.</title>
        <authorList>
            <person name="Rensing S."/>
            <person name="Lang D."/>
            <person name="Zimmer A."/>
            <person name="Terry A."/>
            <person name="Salamov A."/>
            <person name="Shapiro H."/>
            <person name="Nishiyama T."/>
            <person name="Perroud P.-F."/>
            <person name="Lindquist E."/>
            <person name="Kamisugi Y."/>
            <person name="Tanahashi T."/>
            <person name="Sakakibara K."/>
            <person name="Fujita T."/>
            <person name="Oishi K."/>
            <person name="Shin-I T."/>
            <person name="Kuroki Y."/>
            <person name="Toyoda A."/>
            <person name="Suzuki Y."/>
            <person name="Hashimoto A."/>
            <person name="Yamaguchi K."/>
            <person name="Sugano A."/>
            <person name="Kohara Y."/>
            <person name="Fujiyama A."/>
            <person name="Anterola A."/>
            <person name="Aoki S."/>
            <person name="Ashton N."/>
            <person name="Barbazuk W.B."/>
            <person name="Barker E."/>
            <person name="Bennetzen J."/>
            <person name="Bezanilla M."/>
            <person name="Blankenship R."/>
            <person name="Cho S.H."/>
            <person name="Dutcher S."/>
            <person name="Estelle M."/>
            <person name="Fawcett J.A."/>
            <person name="Gundlach H."/>
            <person name="Hanada K."/>
            <person name="Heyl A."/>
            <person name="Hicks K.A."/>
            <person name="Hugh J."/>
            <person name="Lohr M."/>
            <person name="Mayer K."/>
            <person name="Melkozernov A."/>
            <person name="Murata T."/>
            <person name="Nelson D."/>
            <person name="Pils B."/>
            <person name="Prigge M."/>
            <person name="Reiss B."/>
            <person name="Renner T."/>
            <person name="Rombauts S."/>
            <person name="Rushton P."/>
            <person name="Sanderfoot A."/>
            <person name="Schween G."/>
            <person name="Shiu S.-H."/>
            <person name="Stueber K."/>
            <person name="Theodoulou F.L."/>
            <person name="Tu H."/>
            <person name="Van de Peer Y."/>
            <person name="Verrier P.J."/>
            <person name="Waters E."/>
            <person name="Wood A."/>
            <person name="Yang L."/>
            <person name="Cove D."/>
            <person name="Cuming A."/>
            <person name="Hasebe M."/>
            <person name="Lucas S."/>
            <person name="Mishler D.B."/>
            <person name="Reski R."/>
            <person name="Grigoriev I."/>
            <person name="Quatrano R.S."/>
            <person name="Boore J.L."/>
        </authorList>
    </citation>
    <scope>NUCLEOTIDE SEQUENCE [LARGE SCALE GENOMIC DNA]</scope>
    <source>
        <strain evidence="9 10">cv. Gransden 2004</strain>
    </source>
</reference>
<gene>
    <name evidence="9" type="primary">LOC112288892</name>
    <name evidence="8" type="ORF">PHYPA_015401</name>
</gene>